<gene>
    <name evidence="2" type="ORF">AP75_04570</name>
</gene>
<keyword evidence="1" id="KW-0812">Transmembrane</keyword>
<dbReference type="EMBL" id="JASZ02000006">
    <property type="protein sequence ID" value="OWK98740.1"/>
    <property type="molecule type" value="Genomic_DNA"/>
</dbReference>
<feature type="transmembrane region" description="Helical" evidence="1">
    <location>
        <begin position="44"/>
        <end position="60"/>
    </location>
</feature>
<dbReference type="Proteomes" id="UP000197587">
    <property type="component" value="Unassembled WGS sequence"/>
</dbReference>
<sequence length="197" mass="24038">MELDNLKEIWEKEKITDTPEISTEQQKKIHLPLERLRKKMRNEFWSTMVLFVFIILFFIFKDFHFFKFKVYCITLVASMMLVTGFYFVKFFKFYKNIGEINLNAKDNLKDLMFQFKLNEQYYVSYYVASVPFVVCEMLLIFDYMPNLKMLDGVNFILTFIGCCLFMLVTLYFFGKWWFNHFYGKSIKQIQKIYNDLK</sequence>
<feature type="transmembrane region" description="Helical" evidence="1">
    <location>
        <begin position="66"/>
        <end position="88"/>
    </location>
</feature>
<dbReference type="RefSeq" id="WP_088263708.1">
    <property type="nucleotide sequence ID" value="NZ_JASZ02000006.1"/>
</dbReference>
<evidence type="ECO:0000313" key="3">
    <source>
        <dbReference type="Proteomes" id="UP000197587"/>
    </source>
</evidence>
<protein>
    <recommendedName>
        <fullName evidence="4">DUF3278 domain-containing protein</fullName>
    </recommendedName>
</protein>
<evidence type="ECO:0000256" key="1">
    <source>
        <dbReference type="SAM" id="Phobius"/>
    </source>
</evidence>
<accession>A0A246BAP0</accession>
<organism evidence="2 3">
    <name type="scientific">Kaistella haifensis DSM 19056</name>
    <dbReference type="NCBI Taxonomy" id="1450526"/>
    <lineage>
        <taxon>Bacteria</taxon>
        <taxon>Pseudomonadati</taxon>
        <taxon>Bacteroidota</taxon>
        <taxon>Flavobacteriia</taxon>
        <taxon>Flavobacteriales</taxon>
        <taxon>Weeksellaceae</taxon>
        <taxon>Chryseobacterium group</taxon>
        <taxon>Kaistella</taxon>
    </lineage>
</organism>
<dbReference type="AlphaFoldDB" id="A0A246BAP0"/>
<evidence type="ECO:0000313" key="2">
    <source>
        <dbReference type="EMBL" id="OWK98740.1"/>
    </source>
</evidence>
<comment type="caution">
    <text evidence="2">The sequence shown here is derived from an EMBL/GenBank/DDBJ whole genome shotgun (WGS) entry which is preliminary data.</text>
</comment>
<reference evidence="2 3" key="1">
    <citation type="submission" date="2014-01" db="EMBL/GenBank/DDBJ databases">
        <authorList>
            <consortium name="Genome Consortium for Active Teaching"/>
            <person name="Sontag T.C."/>
            <person name="Newman J.D."/>
        </authorList>
    </citation>
    <scope>NUCLEOTIDE SEQUENCE [LARGE SCALE GENOMIC DNA]</scope>
    <source>
        <strain evidence="2 3">DSM 19056</strain>
    </source>
</reference>
<evidence type="ECO:0008006" key="4">
    <source>
        <dbReference type="Google" id="ProtNLM"/>
    </source>
</evidence>
<feature type="transmembrane region" description="Helical" evidence="1">
    <location>
        <begin position="153"/>
        <end position="174"/>
    </location>
</feature>
<keyword evidence="1" id="KW-0472">Membrane</keyword>
<reference evidence="2 3" key="2">
    <citation type="submission" date="2017-05" db="EMBL/GenBank/DDBJ databases">
        <title>Genome of Chryseobacterium haifense.</title>
        <authorList>
            <person name="Newman J.D."/>
        </authorList>
    </citation>
    <scope>NUCLEOTIDE SEQUENCE [LARGE SCALE GENOMIC DNA]</scope>
    <source>
        <strain evidence="2 3">DSM 19056</strain>
    </source>
</reference>
<proteinExistence type="predicted"/>
<keyword evidence="3" id="KW-1185">Reference proteome</keyword>
<feature type="transmembrane region" description="Helical" evidence="1">
    <location>
        <begin position="122"/>
        <end position="141"/>
    </location>
</feature>
<name>A0A246BAP0_9FLAO</name>
<keyword evidence="1" id="KW-1133">Transmembrane helix</keyword>